<dbReference type="PANTHER" id="PTHR30108">
    <property type="entry name" value="3-OCTAPRENYL-4-HYDROXYBENZOATE CARBOXY-LYASE-RELATED"/>
    <property type="match status" value="1"/>
</dbReference>
<feature type="domain" description="3-octaprenyl-4-hydroxybenzoate carboxy-lyase-like C-terminal" evidence="4">
    <location>
        <begin position="359"/>
        <end position="479"/>
    </location>
</feature>
<evidence type="ECO:0008006" key="6">
    <source>
        <dbReference type="Google" id="ProtNLM"/>
    </source>
</evidence>
<dbReference type="SUPFAM" id="SSF50475">
    <property type="entry name" value="FMN-binding split barrel"/>
    <property type="match status" value="1"/>
</dbReference>
<dbReference type="Pfam" id="PF01977">
    <property type="entry name" value="UbiD"/>
    <property type="match status" value="1"/>
</dbReference>
<dbReference type="InterPro" id="IPR049383">
    <property type="entry name" value="UbiD-like_N"/>
</dbReference>
<dbReference type="GO" id="GO:0005737">
    <property type="term" value="C:cytoplasm"/>
    <property type="evidence" value="ECO:0007669"/>
    <property type="project" value="TreeGrafter"/>
</dbReference>
<evidence type="ECO:0000256" key="1">
    <source>
        <dbReference type="ARBA" id="ARBA00010021"/>
    </source>
</evidence>
<dbReference type="GO" id="GO:0016831">
    <property type="term" value="F:carboxy-lyase activity"/>
    <property type="evidence" value="ECO:0007669"/>
    <property type="project" value="InterPro"/>
</dbReference>
<proteinExistence type="inferred from homology"/>
<name>A0A382AEL2_9ZZZZ</name>
<reference evidence="5" key="1">
    <citation type="submission" date="2018-05" db="EMBL/GenBank/DDBJ databases">
        <authorList>
            <person name="Lanie J.A."/>
            <person name="Ng W.-L."/>
            <person name="Kazmierczak K.M."/>
            <person name="Andrzejewski T.M."/>
            <person name="Davidsen T.M."/>
            <person name="Wayne K.J."/>
            <person name="Tettelin H."/>
            <person name="Glass J.I."/>
            <person name="Rusch D."/>
            <person name="Podicherti R."/>
            <person name="Tsui H.-C.T."/>
            <person name="Winkler M.E."/>
        </authorList>
    </citation>
    <scope>NUCLEOTIDE SEQUENCE</scope>
</reference>
<gene>
    <name evidence="5" type="ORF">METZ01_LOCUS152251</name>
</gene>
<organism evidence="5">
    <name type="scientific">marine metagenome</name>
    <dbReference type="NCBI Taxonomy" id="408172"/>
    <lineage>
        <taxon>unclassified sequences</taxon>
        <taxon>metagenomes</taxon>
        <taxon>ecological metagenomes</taxon>
    </lineage>
</organism>
<dbReference type="Pfam" id="PF20695">
    <property type="entry name" value="UbiD_N"/>
    <property type="match status" value="1"/>
</dbReference>
<evidence type="ECO:0000313" key="5">
    <source>
        <dbReference type="EMBL" id="SVA99397.1"/>
    </source>
</evidence>
<dbReference type="SUPFAM" id="SSF143968">
    <property type="entry name" value="UbiD C-terminal domain-like"/>
    <property type="match status" value="1"/>
</dbReference>
<evidence type="ECO:0000259" key="4">
    <source>
        <dbReference type="Pfam" id="PF20696"/>
    </source>
</evidence>
<evidence type="ECO:0000259" key="3">
    <source>
        <dbReference type="Pfam" id="PF20695"/>
    </source>
</evidence>
<feature type="domain" description="3-octaprenyl-4-hydroxybenzoate carboxy-lyase-like N-terminal" evidence="3">
    <location>
        <begin position="36"/>
        <end position="107"/>
    </location>
</feature>
<feature type="domain" description="3-octaprenyl-4-hydroxybenzoate carboxy-lyase-like Rift-related" evidence="2">
    <location>
        <begin position="131"/>
        <end position="351"/>
    </location>
</feature>
<evidence type="ECO:0000259" key="2">
    <source>
        <dbReference type="Pfam" id="PF01977"/>
    </source>
</evidence>
<dbReference type="InterPro" id="IPR048304">
    <property type="entry name" value="UbiD_Rift_dom"/>
</dbReference>
<dbReference type="PANTHER" id="PTHR30108:SF21">
    <property type="entry name" value="4-HYDROXYBENZOATE DECARBOXYLASE"/>
    <property type="match status" value="1"/>
</dbReference>
<protein>
    <recommendedName>
        <fullName evidence="6">UbiD family decarboxylase</fullName>
    </recommendedName>
</protein>
<dbReference type="InterPro" id="IPR049381">
    <property type="entry name" value="UbiD-like_C"/>
</dbReference>
<sequence length="527" mass="58270">MAWNENKDKELVMSAVNIRQKKGQTTGALDFRGFMDDLDKKGELLRVPFEVDTLDDMGAFIARADYKGIDTPILFEKPKGFDIPVLANSVGLTSKRMAAAHGVEADANMLPNVAAKMMGILKSGGVAPVYVDSSEAPCKEVIMKGDDVDLSILPVLRLNPEDGKGSPNFLEGRFISSLALSKPKENAYNLSYHRFEITRKDGGSIWIFRGTGDAKSMEEFWGNKIDDPEPADGREKGKAFPVAFVFGVTPEFMLAGANKALPHESNDFAYIGGLRNEPVKLVKCETIDVDVPADAEIIVEGVMKPFNWTVQGAFASFNGFYDRPRKRPVFDVTAITMRKNPIYQHVHIGMPLNECNAIASYFRGVHVYQDLKAVLPNVVDVHCEPAAGVGFTIHIAMKKGRVGEPKVAMMRAYTALQGFCKHVFVFDDDIDIREPLERDWALAHRFIPDRDLMVIPNVLGMSLEPLAQGVMGSNSKLGVHDGHPTLPLNVRAFMGVDCTKPLGVKMMDRVGLVDQVERRVDKLWSKL</sequence>
<accession>A0A382AEL2</accession>
<comment type="similarity">
    <text evidence="1">Belongs to the UbiD family.</text>
</comment>
<dbReference type="Gene3D" id="3.40.1670.10">
    <property type="entry name" value="UbiD C-terminal domain-like"/>
    <property type="match status" value="1"/>
</dbReference>
<dbReference type="AlphaFoldDB" id="A0A382AEL2"/>
<dbReference type="InterPro" id="IPR002830">
    <property type="entry name" value="UbiD"/>
</dbReference>
<dbReference type="EMBL" id="UINC01024877">
    <property type="protein sequence ID" value="SVA99397.1"/>
    <property type="molecule type" value="Genomic_DNA"/>
</dbReference>
<dbReference type="Pfam" id="PF20696">
    <property type="entry name" value="UbiD_C"/>
    <property type="match status" value="1"/>
</dbReference>